<accession>A0A6B1D672</accession>
<comment type="caution">
    <text evidence="3">The sequence shown here is derived from an EMBL/GenBank/DDBJ whole genome shotgun (WGS) entry which is preliminary data.</text>
</comment>
<name>A0A6B1D672_9CHLR</name>
<keyword evidence="1" id="KW-0812">Transmembrane</keyword>
<dbReference type="SUPFAM" id="SSF53448">
    <property type="entry name" value="Nucleotide-diphospho-sugar transferases"/>
    <property type="match status" value="1"/>
</dbReference>
<protein>
    <submittedName>
        <fullName evidence="3">Glycosyltransferase</fullName>
    </submittedName>
</protein>
<dbReference type="Pfam" id="PF00535">
    <property type="entry name" value="Glycos_transf_2"/>
    <property type="match status" value="1"/>
</dbReference>
<proteinExistence type="predicted"/>
<dbReference type="PANTHER" id="PTHR43646:SF3">
    <property type="entry name" value="SLR1566 PROTEIN"/>
    <property type="match status" value="1"/>
</dbReference>
<dbReference type="EMBL" id="VXMH01000055">
    <property type="protein sequence ID" value="MYC95411.1"/>
    <property type="molecule type" value="Genomic_DNA"/>
</dbReference>
<feature type="transmembrane region" description="Helical" evidence="1">
    <location>
        <begin position="6"/>
        <end position="27"/>
    </location>
</feature>
<evidence type="ECO:0000313" key="3">
    <source>
        <dbReference type="EMBL" id="MYC95411.1"/>
    </source>
</evidence>
<dbReference type="InterPro" id="IPR001173">
    <property type="entry name" value="Glyco_trans_2-like"/>
</dbReference>
<reference evidence="3" key="1">
    <citation type="submission" date="2019-09" db="EMBL/GenBank/DDBJ databases">
        <title>Characterisation of the sponge microbiome using genome-centric metagenomics.</title>
        <authorList>
            <person name="Engelberts J.P."/>
            <person name="Robbins S.J."/>
            <person name="De Goeij J.M."/>
            <person name="Aranda M."/>
            <person name="Bell S.C."/>
            <person name="Webster N.S."/>
        </authorList>
    </citation>
    <scope>NUCLEOTIDE SEQUENCE</scope>
    <source>
        <strain evidence="3">SB0661_bin_32</strain>
    </source>
</reference>
<sequence>MTALLLLLASAALCGMIVILLTNLLTFPDLRDSNASGIVASVSVLVPARNEAAVIGPTVRSLLQQSHPCLEILILDDSSEDGTDRAALEASGNDNRLRVFKGQPIPGGWLAKNWACHQLAGEASGEIIIFADADVRWRPRALAALLCELWRSGADMLAIMPSQETVSWPERLCVPLMAFAIHAYLPAVAVHRTRYPLLAAANGQCIAFRRTAYNSLGGHASVRDSILDDIGLARRAKGVGLSLRMAEANGLITCRMYADWRTVREGYAKNILAGFGGAAGLIAATVFHWAVFLVPWGLLGLGFTGAAVPWHPYWALILVCAGIIVRALTAWRTGQRVGDAPLLPIAVLLMTAIAAQSLWWHWRYGGPLWKGRRAVP</sequence>
<keyword evidence="1" id="KW-0472">Membrane</keyword>
<feature type="transmembrane region" description="Helical" evidence="1">
    <location>
        <begin position="341"/>
        <end position="362"/>
    </location>
</feature>
<dbReference type="Gene3D" id="3.90.550.10">
    <property type="entry name" value="Spore Coat Polysaccharide Biosynthesis Protein SpsA, Chain A"/>
    <property type="match status" value="1"/>
</dbReference>
<dbReference type="CDD" id="cd00761">
    <property type="entry name" value="Glyco_tranf_GTA_type"/>
    <property type="match status" value="1"/>
</dbReference>
<dbReference type="PANTHER" id="PTHR43646">
    <property type="entry name" value="GLYCOSYLTRANSFERASE"/>
    <property type="match status" value="1"/>
</dbReference>
<gene>
    <name evidence="3" type="ORF">F4X14_10600</name>
</gene>
<feature type="domain" description="Glycosyltransferase 2-like" evidence="2">
    <location>
        <begin position="43"/>
        <end position="214"/>
    </location>
</feature>
<dbReference type="GO" id="GO:0016740">
    <property type="term" value="F:transferase activity"/>
    <property type="evidence" value="ECO:0007669"/>
    <property type="project" value="UniProtKB-KW"/>
</dbReference>
<feature type="transmembrane region" description="Helical" evidence="1">
    <location>
        <begin position="271"/>
        <end position="291"/>
    </location>
</feature>
<feature type="transmembrane region" description="Helical" evidence="1">
    <location>
        <begin position="311"/>
        <end position="329"/>
    </location>
</feature>
<organism evidence="3">
    <name type="scientific">Caldilineaceae bacterium SB0661_bin_32</name>
    <dbReference type="NCBI Taxonomy" id="2605255"/>
    <lineage>
        <taxon>Bacteria</taxon>
        <taxon>Bacillati</taxon>
        <taxon>Chloroflexota</taxon>
        <taxon>Caldilineae</taxon>
        <taxon>Caldilineales</taxon>
        <taxon>Caldilineaceae</taxon>
    </lineage>
</organism>
<dbReference type="InterPro" id="IPR029044">
    <property type="entry name" value="Nucleotide-diphossugar_trans"/>
</dbReference>
<keyword evidence="1" id="KW-1133">Transmembrane helix</keyword>
<keyword evidence="3" id="KW-0808">Transferase</keyword>
<dbReference type="AlphaFoldDB" id="A0A6B1D672"/>
<evidence type="ECO:0000259" key="2">
    <source>
        <dbReference type="Pfam" id="PF00535"/>
    </source>
</evidence>
<evidence type="ECO:0000256" key="1">
    <source>
        <dbReference type="SAM" id="Phobius"/>
    </source>
</evidence>